<organism evidence="2 3">
    <name type="scientific">candidate division WOR-1 bacterium RIFOXYB2_FULL_37_13</name>
    <dbReference type="NCBI Taxonomy" id="1802579"/>
    <lineage>
        <taxon>Bacteria</taxon>
        <taxon>Bacillati</taxon>
        <taxon>Saganbacteria</taxon>
    </lineage>
</organism>
<proteinExistence type="predicted"/>
<name>A0A1F4SSY5_UNCSA</name>
<feature type="domain" description="Transposase InsH N-terminal" evidence="1">
    <location>
        <begin position="7"/>
        <end position="68"/>
    </location>
</feature>
<evidence type="ECO:0000313" key="3">
    <source>
        <dbReference type="Proteomes" id="UP000178417"/>
    </source>
</evidence>
<evidence type="ECO:0000313" key="2">
    <source>
        <dbReference type="EMBL" id="OGC23564.1"/>
    </source>
</evidence>
<gene>
    <name evidence="2" type="ORF">A2310_03105</name>
</gene>
<dbReference type="AlphaFoldDB" id="A0A1F4SSY5"/>
<dbReference type="InterPro" id="IPR008490">
    <property type="entry name" value="Transposase_InsH_N"/>
</dbReference>
<protein>
    <recommendedName>
        <fullName evidence="1">Transposase InsH N-terminal domain-containing protein</fullName>
    </recommendedName>
</protein>
<comment type="caution">
    <text evidence="2">The sequence shown here is derived from an EMBL/GenBank/DDBJ whole genome shotgun (WGS) entry which is preliminary data.</text>
</comment>
<evidence type="ECO:0000259" key="1">
    <source>
        <dbReference type="Pfam" id="PF05598"/>
    </source>
</evidence>
<dbReference type="STRING" id="1802579.A2310_03105"/>
<dbReference type="Proteomes" id="UP000178417">
    <property type="component" value="Unassembled WGS sequence"/>
</dbReference>
<dbReference type="Pfam" id="PF05598">
    <property type="entry name" value="DUF772"/>
    <property type="match status" value="1"/>
</dbReference>
<accession>A0A1F4SSY5</accession>
<sequence>MSFLNYDLDKIVEQNHDLRKIKNLISFDSLVYRIKDCASDLGRHGYGLEVALKCLFLQFYYDLSDRQATN</sequence>
<reference evidence="2 3" key="1">
    <citation type="journal article" date="2016" name="Nat. Commun.">
        <title>Thousands of microbial genomes shed light on interconnected biogeochemical processes in an aquifer system.</title>
        <authorList>
            <person name="Anantharaman K."/>
            <person name="Brown C.T."/>
            <person name="Hug L.A."/>
            <person name="Sharon I."/>
            <person name="Castelle C.J."/>
            <person name="Probst A.J."/>
            <person name="Thomas B.C."/>
            <person name="Singh A."/>
            <person name="Wilkins M.J."/>
            <person name="Karaoz U."/>
            <person name="Brodie E.L."/>
            <person name="Williams K.H."/>
            <person name="Hubbard S.S."/>
            <person name="Banfield J.F."/>
        </authorList>
    </citation>
    <scope>NUCLEOTIDE SEQUENCE [LARGE SCALE GENOMIC DNA]</scope>
</reference>
<dbReference type="EMBL" id="MEUB01000017">
    <property type="protein sequence ID" value="OGC23564.1"/>
    <property type="molecule type" value="Genomic_DNA"/>
</dbReference>